<reference evidence="1" key="3">
    <citation type="journal article" date="2017" name="Nature">
        <title>Genome sequence of the progenitor of the wheat D genome Aegilops tauschii.</title>
        <authorList>
            <person name="Luo M.C."/>
            <person name="Gu Y.Q."/>
            <person name="Puiu D."/>
            <person name="Wang H."/>
            <person name="Twardziok S.O."/>
            <person name="Deal K.R."/>
            <person name="Huo N."/>
            <person name="Zhu T."/>
            <person name="Wang L."/>
            <person name="Wang Y."/>
            <person name="McGuire P.E."/>
            <person name="Liu S."/>
            <person name="Long H."/>
            <person name="Ramasamy R.K."/>
            <person name="Rodriguez J.C."/>
            <person name="Van S.L."/>
            <person name="Yuan L."/>
            <person name="Wang Z."/>
            <person name="Xia Z."/>
            <person name="Xiao L."/>
            <person name="Anderson O.D."/>
            <person name="Ouyang S."/>
            <person name="Liang Y."/>
            <person name="Zimin A.V."/>
            <person name="Pertea G."/>
            <person name="Qi P."/>
            <person name="Bennetzen J.L."/>
            <person name="Dai X."/>
            <person name="Dawson M.W."/>
            <person name="Muller H.G."/>
            <person name="Kugler K."/>
            <person name="Rivarola-Duarte L."/>
            <person name="Spannagl M."/>
            <person name="Mayer K.F.X."/>
            <person name="Lu F.H."/>
            <person name="Bevan M.W."/>
            <person name="Leroy P."/>
            <person name="Li P."/>
            <person name="You F.M."/>
            <person name="Sun Q."/>
            <person name="Liu Z."/>
            <person name="Lyons E."/>
            <person name="Wicker T."/>
            <person name="Salzberg S.L."/>
            <person name="Devos K.M."/>
            <person name="Dvorak J."/>
        </authorList>
    </citation>
    <scope>NUCLEOTIDE SEQUENCE [LARGE SCALE GENOMIC DNA]</scope>
    <source>
        <strain evidence="1">cv. AL8/78</strain>
    </source>
</reference>
<accession>A0A453QC68</accession>
<proteinExistence type="predicted"/>
<evidence type="ECO:0000313" key="1">
    <source>
        <dbReference type="EnsemblPlants" id="AET7Gv20035300.2"/>
    </source>
</evidence>
<reference evidence="1" key="4">
    <citation type="submission" date="2019-03" db="UniProtKB">
        <authorList>
            <consortium name="EnsemblPlants"/>
        </authorList>
    </citation>
    <scope>IDENTIFICATION</scope>
</reference>
<reference evidence="1" key="5">
    <citation type="journal article" date="2021" name="G3 (Bethesda)">
        <title>Aegilops tauschii genome assembly Aet v5.0 features greater sequence contiguity and improved annotation.</title>
        <authorList>
            <person name="Wang L."/>
            <person name="Zhu T."/>
            <person name="Rodriguez J.C."/>
            <person name="Deal K.R."/>
            <person name="Dubcovsky J."/>
            <person name="McGuire P.E."/>
            <person name="Lux T."/>
            <person name="Spannagl M."/>
            <person name="Mayer K.F.X."/>
            <person name="Baldrich P."/>
            <person name="Meyers B.C."/>
            <person name="Huo N."/>
            <person name="Gu Y.Q."/>
            <person name="Zhou H."/>
            <person name="Devos K.M."/>
            <person name="Bennetzen J.L."/>
            <person name="Unver T."/>
            <person name="Budak H."/>
            <person name="Gulick P.J."/>
            <person name="Galiba G."/>
            <person name="Kalapos B."/>
            <person name="Nelson D.R."/>
            <person name="Li P."/>
            <person name="You F.M."/>
            <person name="Luo M.C."/>
            <person name="Dvorak J."/>
        </authorList>
    </citation>
    <scope>NUCLEOTIDE SEQUENCE [LARGE SCALE GENOMIC DNA]</scope>
    <source>
        <strain evidence="1">cv. AL8/78</strain>
    </source>
</reference>
<evidence type="ECO:0000313" key="2">
    <source>
        <dbReference type="Proteomes" id="UP000015105"/>
    </source>
</evidence>
<keyword evidence="2" id="KW-1185">Reference proteome</keyword>
<dbReference type="AlphaFoldDB" id="A0A453QC68"/>
<reference evidence="2" key="1">
    <citation type="journal article" date="2014" name="Science">
        <title>Ancient hybridizations among the ancestral genomes of bread wheat.</title>
        <authorList>
            <consortium name="International Wheat Genome Sequencing Consortium,"/>
            <person name="Marcussen T."/>
            <person name="Sandve S.R."/>
            <person name="Heier L."/>
            <person name="Spannagl M."/>
            <person name="Pfeifer M."/>
            <person name="Jakobsen K.S."/>
            <person name="Wulff B.B."/>
            <person name="Steuernagel B."/>
            <person name="Mayer K.F."/>
            <person name="Olsen O.A."/>
        </authorList>
    </citation>
    <scope>NUCLEOTIDE SEQUENCE [LARGE SCALE GENOMIC DNA]</scope>
    <source>
        <strain evidence="2">cv. AL8/78</strain>
    </source>
</reference>
<protein>
    <submittedName>
        <fullName evidence="1">Uncharacterized protein</fullName>
    </submittedName>
</protein>
<organism evidence="1 2">
    <name type="scientific">Aegilops tauschii subsp. strangulata</name>
    <name type="common">Goatgrass</name>
    <dbReference type="NCBI Taxonomy" id="200361"/>
    <lineage>
        <taxon>Eukaryota</taxon>
        <taxon>Viridiplantae</taxon>
        <taxon>Streptophyta</taxon>
        <taxon>Embryophyta</taxon>
        <taxon>Tracheophyta</taxon>
        <taxon>Spermatophyta</taxon>
        <taxon>Magnoliopsida</taxon>
        <taxon>Liliopsida</taxon>
        <taxon>Poales</taxon>
        <taxon>Poaceae</taxon>
        <taxon>BOP clade</taxon>
        <taxon>Pooideae</taxon>
        <taxon>Triticodae</taxon>
        <taxon>Triticeae</taxon>
        <taxon>Triticinae</taxon>
        <taxon>Aegilops</taxon>
    </lineage>
</organism>
<sequence>HKCKQASKQGSSGTDTSFTTMGERVCASHLVGVYKGERRSGVLPLPRRGQIKLRIAHIVASALLGTTSHLPVLDHK</sequence>
<dbReference type="Gramene" id="AET7Gv20035300.2">
    <property type="protein sequence ID" value="AET7Gv20035300.2"/>
    <property type="gene ID" value="AET7Gv20035300"/>
</dbReference>
<dbReference type="Proteomes" id="UP000015105">
    <property type="component" value="Chromosome 7D"/>
</dbReference>
<dbReference type="EnsemblPlants" id="AET7Gv20035300.2">
    <property type="protein sequence ID" value="AET7Gv20035300.2"/>
    <property type="gene ID" value="AET7Gv20035300"/>
</dbReference>
<name>A0A453QC68_AEGTS</name>
<reference evidence="2" key="2">
    <citation type="journal article" date="2017" name="Nat. Plants">
        <title>The Aegilops tauschii genome reveals multiple impacts of transposons.</title>
        <authorList>
            <person name="Zhao G."/>
            <person name="Zou C."/>
            <person name="Li K."/>
            <person name="Wang K."/>
            <person name="Li T."/>
            <person name="Gao L."/>
            <person name="Zhang X."/>
            <person name="Wang H."/>
            <person name="Yang Z."/>
            <person name="Liu X."/>
            <person name="Jiang W."/>
            <person name="Mao L."/>
            <person name="Kong X."/>
            <person name="Jiao Y."/>
            <person name="Jia J."/>
        </authorList>
    </citation>
    <scope>NUCLEOTIDE SEQUENCE [LARGE SCALE GENOMIC DNA]</scope>
    <source>
        <strain evidence="2">cv. AL8/78</strain>
    </source>
</reference>